<dbReference type="InterPro" id="IPR046956">
    <property type="entry name" value="RLP23-like"/>
</dbReference>
<feature type="domain" description="Leucine-rich repeat-containing N-terminal plant-type" evidence="15">
    <location>
        <begin position="38"/>
        <end position="75"/>
    </location>
</feature>
<keyword evidence="5 13" id="KW-0812">Transmembrane</keyword>
<dbReference type="Pfam" id="PF13855">
    <property type="entry name" value="LRR_8"/>
    <property type="match status" value="1"/>
</dbReference>
<dbReference type="eggNOG" id="KOG0619">
    <property type="taxonomic scope" value="Eukaryota"/>
</dbReference>
<protein>
    <submittedName>
        <fullName evidence="17">Receptor-like protein EIX2</fullName>
    </submittedName>
</protein>
<evidence type="ECO:0000256" key="1">
    <source>
        <dbReference type="ARBA" id="ARBA00004251"/>
    </source>
</evidence>
<keyword evidence="6 14" id="KW-0732">Signal</keyword>
<dbReference type="GO" id="GO:0005886">
    <property type="term" value="C:plasma membrane"/>
    <property type="evidence" value="ECO:0007669"/>
    <property type="project" value="UniProtKB-SubCell"/>
</dbReference>
<feature type="signal peptide" evidence="14">
    <location>
        <begin position="1"/>
        <end position="28"/>
    </location>
</feature>
<dbReference type="PANTHER" id="PTHR48063:SF90">
    <property type="entry name" value="OS11G0565920 PROTEIN"/>
    <property type="match status" value="1"/>
</dbReference>
<dbReference type="InParanoid" id="A0A1S3B0R5"/>
<keyword evidence="10" id="KW-0675">Receptor</keyword>
<gene>
    <name evidence="17" type="primary">LOC103484769</name>
</gene>
<dbReference type="SMART" id="SM00365">
    <property type="entry name" value="LRR_SD22"/>
    <property type="match status" value="5"/>
</dbReference>
<evidence type="ECO:0000313" key="17">
    <source>
        <dbReference type="RefSeq" id="XP_008440273.3"/>
    </source>
</evidence>
<dbReference type="InterPro" id="IPR013210">
    <property type="entry name" value="LRR_N_plant-typ"/>
</dbReference>
<proteinExistence type="inferred from homology"/>
<keyword evidence="11" id="KW-0325">Glycoprotein</keyword>
<sequence>MANKHFINCYVSFVWLLCVILLSTTTVGDYTSNYNCSSAEREALISFKQGLSDPSARLSSWVGHNCCQWHGITCDLISGNVIKIDLHNSLGSTISPSSLRFGGDYEQPWKDPEDFVQDFQKTSLSGKISSSLLDLKHLNYIDLSLNNFEGAPIPYFFGMLTSVRYLNLSFANFSGQISVYLGNLSNLNHLDLSTWNLEYFKWPNLHVENLQWISSLSSLEYLNLGGVNLSNVQASNWMDAVNRLSSLSELRLTQCGISSFNTSAANFLNLTSLRVLDLSSNWINSSIPLWLSNLTSISTFDLRFNYFHNTIPRDFMKLKNLQHLHLSYNSLSNIIGDQSRPSFPQDLCKLRLLHLAGNNFKVKLEEFLDSFSNCTRNSLESLDLSSNGFVGEIPNSLGTFENLQILDLSENQLWGSLPNSIDNLSLLKYLDISYNSLNGTIPSSFGQLSNLVEFRDHNNSWKNITITEAHLINLTKLEIFRMSKYKQEFVFNISYDWIPPFKLKVLYLKNCPIGPQFPIWLRTQTQLVEITLIDVGISGSIPYEWISNISSQVTKLDLSNNLLNMSFSHIFIKSDQTNFVGESQKLLNDSIPLLYPNLIYLNLRNNTLWGPIPLTINDSMPNLFRLDLSNNYLINGTIPSSIKTMNHLGVLLMSDNQLSGELFDDWSRLESMLVVDLANNNLHGKIPTTIGLSTSLNILKLENNNLHGEIPESLQNCSLLTSIDLSENRFLNGDLPSWIGVALSKLRLLNLRFNNFSGTIPRQWCNLHFLRILDLSNNRLFGEVPSCLYNWTSFVHGDEDLGGLGYYQYSTGLRYYSYEENTMLVMKGTESKYYNAIVKLVLTIDLSMNKLSGEIPNEITKLIHLCALNLSWNALVGTIPENIGAMKTLETLDLSQNHLSGRIPDSLASLNFLTHLNMSFNNLTGKIPTGNQIQTLEDPSIYEGNPSLCGPPLKIKCPGDENSNNTPISTRDEEDGKENDSEMLLGFYISVAIGFPVGLNILFFIIFTNEARRIFYFRFIDRVNYNILQTIDSLTIGLRRMIMWRRSY</sequence>
<keyword evidence="3" id="KW-1003">Cell membrane</keyword>
<dbReference type="PRINTS" id="PR00019">
    <property type="entry name" value="LEURICHRPT"/>
</dbReference>
<evidence type="ECO:0000256" key="3">
    <source>
        <dbReference type="ARBA" id="ARBA00022475"/>
    </source>
</evidence>
<keyword evidence="9 13" id="KW-0472">Membrane</keyword>
<evidence type="ECO:0000256" key="4">
    <source>
        <dbReference type="ARBA" id="ARBA00022614"/>
    </source>
</evidence>
<comment type="similarity">
    <text evidence="2">Belongs to the RLP family.</text>
</comment>
<reference evidence="17" key="1">
    <citation type="submission" date="2025-08" db="UniProtKB">
        <authorList>
            <consortium name="RefSeq"/>
        </authorList>
    </citation>
    <scope>IDENTIFICATION</scope>
    <source>
        <tissue evidence="17">Stem</tissue>
    </source>
</reference>
<feature type="chain" id="PRO_5045826023" evidence="14">
    <location>
        <begin position="29"/>
        <end position="1048"/>
    </location>
</feature>
<evidence type="ECO:0000256" key="9">
    <source>
        <dbReference type="ARBA" id="ARBA00023136"/>
    </source>
</evidence>
<evidence type="ECO:0000256" key="13">
    <source>
        <dbReference type="SAM" id="Phobius"/>
    </source>
</evidence>
<dbReference type="SUPFAM" id="SSF52058">
    <property type="entry name" value="L domain-like"/>
    <property type="match status" value="2"/>
</dbReference>
<evidence type="ECO:0000256" key="7">
    <source>
        <dbReference type="ARBA" id="ARBA00022737"/>
    </source>
</evidence>
<keyword evidence="16" id="KW-1185">Reference proteome</keyword>
<evidence type="ECO:0000313" key="16">
    <source>
        <dbReference type="Proteomes" id="UP001652600"/>
    </source>
</evidence>
<dbReference type="Proteomes" id="UP001652600">
    <property type="component" value="Chromosome 12"/>
</dbReference>
<dbReference type="GeneID" id="103484769"/>
<dbReference type="Gene3D" id="3.80.10.10">
    <property type="entry name" value="Ribonuclease Inhibitor"/>
    <property type="match status" value="5"/>
</dbReference>
<dbReference type="InterPro" id="IPR001611">
    <property type="entry name" value="Leu-rich_rpt"/>
</dbReference>
<feature type="region of interest" description="Disordered" evidence="12">
    <location>
        <begin position="956"/>
        <end position="977"/>
    </location>
</feature>
<name>A0A1S3B0R5_CUCME</name>
<keyword evidence="8 13" id="KW-1133">Transmembrane helix</keyword>
<dbReference type="Pfam" id="PF00560">
    <property type="entry name" value="LRR_1"/>
    <property type="match status" value="8"/>
</dbReference>
<evidence type="ECO:0000256" key="14">
    <source>
        <dbReference type="SAM" id="SignalP"/>
    </source>
</evidence>
<evidence type="ECO:0000256" key="11">
    <source>
        <dbReference type="ARBA" id="ARBA00023180"/>
    </source>
</evidence>
<dbReference type="Pfam" id="PF08263">
    <property type="entry name" value="LRRNT_2"/>
    <property type="match status" value="1"/>
</dbReference>
<keyword evidence="4" id="KW-0433">Leucine-rich repeat</keyword>
<evidence type="ECO:0000256" key="12">
    <source>
        <dbReference type="SAM" id="MobiDB-lite"/>
    </source>
</evidence>
<dbReference type="SMART" id="SM00369">
    <property type="entry name" value="LRR_TYP"/>
    <property type="match status" value="11"/>
</dbReference>
<feature type="transmembrane region" description="Helical" evidence="13">
    <location>
        <begin position="985"/>
        <end position="1008"/>
    </location>
</feature>
<accession>A0A1S3B0R5</accession>
<evidence type="ECO:0000256" key="8">
    <source>
        <dbReference type="ARBA" id="ARBA00022989"/>
    </source>
</evidence>
<dbReference type="PANTHER" id="PTHR48063">
    <property type="entry name" value="LRR RECEPTOR-LIKE KINASE"/>
    <property type="match status" value="1"/>
</dbReference>
<keyword evidence="7" id="KW-0677">Repeat</keyword>
<dbReference type="InterPro" id="IPR032675">
    <property type="entry name" value="LRR_dom_sf"/>
</dbReference>
<evidence type="ECO:0000256" key="5">
    <source>
        <dbReference type="ARBA" id="ARBA00022692"/>
    </source>
</evidence>
<evidence type="ECO:0000259" key="15">
    <source>
        <dbReference type="Pfam" id="PF08263"/>
    </source>
</evidence>
<dbReference type="KEGG" id="cmo:103484769"/>
<dbReference type="AlphaFoldDB" id="A0A1S3B0R5"/>
<dbReference type="SUPFAM" id="SSF52047">
    <property type="entry name" value="RNI-like"/>
    <property type="match status" value="1"/>
</dbReference>
<dbReference type="RefSeq" id="XP_008440273.3">
    <property type="nucleotide sequence ID" value="XM_008442051.3"/>
</dbReference>
<dbReference type="PROSITE" id="PS51450">
    <property type="entry name" value="LRR"/>
    <property type="match status" value="3"/>
</dbReference>
<dbReference type="FunCoup" id="A0A1S3B0R5">
    <property type="interactions" value="520"/>
</dbReference>
<dbReference type="InterPro" id="IPR003591">
    <property type="entry name" value="Leu-rich_rpt_typical-subtyp"/>
</dbReference>
<evidence type="ECO:0000256" key="6">
    <source>
        <dbReference type="ARBA" id="ARBA00022729"/>
    </source>
</evidence>
<organism evidence="16 17">
    <name type="scientific">Cucumis melo</name>
    <name type="common">Muskmelon</name>
    <dbReference type="NCBI Taxonomy" id="3656"/>
    <lineage>
        <taxon>Eukaryota</taxon>
        <taxon>Viridiplantae</taxon>
        <taxon>Streptophyta</taxon>
        <taxon>Embryophyta</taxon>
        <taxon>Tracheophyta</taxon>
        <taxon>Spermatophyta</taxon>
        <taxon>Magnoliopsida</taxon>
        <taxon>eudicotyledons</taxon>
        <taxon>Gunneridae</taxon>
        <taxon>Pentapetalae</taxon>
        <taxon>rosids</taxon>
        <taxon>fabids</taxon>
        <taxon>Cucurbitales</taxon>
        <taxon>Cucurbitaceae</taxon>
        <taxon>Benincaseae</taxon>
        <taxon>Cucumis</taxon>
    </lineage>
</organism>
<comment type="subcellular location">
    <subcellularLocation>
        <location evidence="1">Cell membrane</location>
        <topology evidence="1">Single-pass type I membrane protein</topology>
    </subcellularLocation>
</comment>
<evidence type="ECO:0000256" key="2">
    <source>
        <dbReference type="ARBA" id="ARBA00009592"/>
    </source>
</evidence>
<evidence type="ECO:0000256" key="10">
    <source>
        <dbReference type="ARBA" id="ARBA00023170"/>
    </source>
</evidence>